<dbReference type="AlphaFoldDB" id="A0A7Y9S517"/>
<protein>
    <submittedName>
        <fullName evidence="8">Phage shock protein PspC (Stress-responsive transcriptional regulator)</fullName>
    </submittedName>
</protein>
<comment type="subcellular location">
    <subcellularLocation>
        <location evidence="1">Cell membrane</location>
        <topology evidence="1">Single-pass membrane protein</topology>
    </subcellularLocation>
</comment>
<proteinExistence type="predicted"/>
<feature type="transmembrane region" description="Helical" evidence="6">
    <location>
        <begin position="21"/>
        <end position="40"/>
    </location>
</feature>
<evidence type="ECO:0000313" key="8">
    <source>
        <dbReference type="EMBL" id="NYG60188.1"/>
    </source>
</evidence>
<comment type="caution">
    <text evidence="8">The sequence shown here is derived from an EMBL/GenBank/DDBJ whole genome shotgun (WGS) entry which is preliminary data.</text>
</comment>
<gene>
    <name evidence="8" type="ORF">BJ980_003111</name>
</gene>
<accession>A0A7Y9S517</accession>
<keyword evidence="5 6" id="KW-0472">Membrane</keyword>
<dbReference type="PANTHER" id="PTHR33885:SF3">
    <property type="entry name" value="PHAGE SHOCK PROTEIN C"/>
    <property type="match status" value="1"/>
</dbReference>
<dbReference type="Proteomes" id="UP000540656">
    <property type="component" value="Unassembled WGS sequence"/>
</dbReference>
<evidence type="ECO:0000259" key="7">
    <source>
        <dbReference type="Pfam" id="PF04024"/>
    </source>
</evidence>
<evidence type="ECO:0000256" key="5">
    <source>
        <dbReference type="ARBA" id="ARBA00023136"/>
    </source>
</evidence>
<evidence type="ECO:0000313" key="9">
    <source>
        <dbReference type="Proteomes" id="UP000540656"/>
    </source>
</evidence>
<keyword evidence="4 6" id="KW-1133">Transmembrane helix</keyword>
<dbReference type="RefSeq" id="WP_179503148.1">
    <property type="nucleotide sequence ID" value="NZ_JACCAA010000001.1"/>
</dbReference>
<keyword evidence="3 6" id="KW-0812">Transmembrane</keyword>
<dbReference type="EMBL" id="JACCAA010000001">
    <property type="protein sequence ID" value="NYG60188.1"/>
    <property type="molecule type" value="Genomic_DNA"/>
</dbReference>
<name>A0A7Y9S517_9ACTN</name>
<organism evidence="8 9">
    <name type="scientific">Nocardioides daedukensis</name>
    <dbReference type="NCBI Taxonomy" id="634462"/>
    <lineage>
        <taxon>Bacteria</taxon>
        <taxon>Bacillati</taxon>
        <taxon>Actinomycetota</taxon>
        <taxon>Actinomycetes</taxon>
        <taxon>Propionibacteriales</taxon>
        <taxon>Nocardioidaceae</taxon>
        <taxon>Nocardioides</taxon>
    </lineage>
</organism>
<sequence>MSSTRPHHAQRRMIRSRDTQMIGGVCAGVANYFHLDTNLVRVLTVIGALFSFGTVAVAYIAAWVLLPNA</sequence>
<evidence type="ECO:0000256" key="2">
    <source>
        <dbReference type="ARBA" id="ARBA00022475"/>
    </source>
</evidence>
<feature type="transmembrane region" description="Helical" evidence="6">
    <location>
        <begin position="46"/>
        <end position="66"/>
    </location>
</feature>
<evidence type="ECO:0000256" key="1">
    <source>
        <dbReference type="ARBA" id="ARBA00004162"/>
    </source>
</evidence>
<reference evidence="8 9" key="1">
    <citation type="submission" date="2020-07" db="EMBL/GenBank/DDBJ databases">
        <title>Sequencing the genomes of 1000 actinobacteria strains.</title>
        <authorList>
            <person name="Klenk H.-P."/>
        </authorList>
    </citation>
    <scope>NUCLEOTIDE SEQUENCE [LARGE SCALE GENOMIC DNA]</scope>
    <source>
        <strain evidence="8 9">DSM 23819</strain>
    </source>
</reference>
<dbReference type="InterPro" id="IPR052027">
    <property type="entry name" value="PspC"/>
</dbReference>
<evidence type="ECO:0000256" key="3">
    <source>
        <dbReference type="ARBA" id="ARBA00022692"/>
    </source>
</evidence>
<dbReference type="Pfam" id="PF04024">
    <property type="entry name" value="PspC"/>
    <property type="match status" value="1"/>
</dbReference>
<dbReference type="PANTHER" id="PTHR33885">
    <property type="entry name" value="PHAGE SHOCK PROTEIN C"/>
    <property type="match status" value="1"/>
</dbReference>
<keyword evidence="9" id="KW-1185">Reference proteome</keyword>
<feature type="domain" description="Phage shock protein PspC N-terminal" evidence="7">
    <location>
        <begin position="11"/>
        <end position="68"/>
    </location>
</feature>
<evidence type="ECO:0000256" key="6">
    <source>
        <dbReference type="SAM" id="Phobius"/>
    </source>
</evidence>
<dbReference type="InterPro" id="IPR007168">
    <property type="entry name" value="Phageshock_PspC_N"/>
</dbReference>
<keyword evidence="2" id="KW-1003">Cell membrane</keyword>
<dbReference type="GO" id="GO:0005886">
    <property type="term" value="C:plasma membrane"/>
    <property type="evidence" value="ECO:0007669"/>
    <property type="project" value="UniProtKB-SubCell"/>
</dbReference>
<evidence type="ECO:0000256" key="4">
    <source>
        <dbReference type="ARBA" id="ARBA00022989"/>
    </source>
</evidence>